<proteinExistence type="inferred from homology"/>
<evidence type="ECO:0000313" key="6">
    <source>
        <dbReference type="Proteomes" id="UP000700334"/>
    </source>
</evidence>
<protein>
    <recommendedName>
        <fullName evidence="3">HEAT repeat-containing protein 5A</fullName>
    </recommendedName>
</protein>
<dbReference type="Pfam" id="PF20210">
    <property type="entry name" value="Laa1_Sip1_HTR5"/>
    <property type="match status" value="1"/>
</dbReference>
<dbReference type="GO" id="GO:0008104">
    <property type="term" value="P:intracellular protein localization"/>
    <property type="evidence" value="ECO:0007669"/>
    <property type="project" value="TreeGrafter"/>
</dbReference>
<organism evidence="5 6">
    <name type="scientific">Galemys pyrenaicus</name>
    <name type="common">Iberian desman</name>
    <name type="synonym">Pyrenean desman</name>
    <dbReference type="NCBI Taxonomy" id="202257"/>
    <lineage>
        <taxon>Eukaryota</taxon>
        <taxon>Metazoa</taxon>
        <taxon>Chordata</taxon>
        <taxon>Craniata</taxon>
        <taxon>Vertebrata</taxon>
        <taxon>Euteleostomi</taxon>
        <taxon>Mammalia</taxon>
        <taxon>Eutheria</taxon>
        <taxon>Laurasiatheria</taxon>
        <taxon>Eulipotyphla</taxon>
        <taxon>Talpidae</taxon>
        <taxon>Galemys</taxon>
    </lineage>
</organism>
<dbReference type="GO" id="GO:0042147">
    <property type="term" value="P:retrograde transport, endosome to Golgi"/>
    <property type="evidence" value="ECO:0007669"/>
    <property type="project" value="TreeGrafter"/>
</dbReference>
<feature type="region of interest" description="Disordered" evidence="4">
    <location>
        <begin position="2026"/>
        <end position="2045"/>
    </location>
</feature>
<evidence type="ECO:0000256" key="4">
    <source>
        <dbReference type="SAM" id="MobiDB-lite"/>
    </source>
</evidence>
<reference evidence="5" key="1">
    <citation type="journal article" date="2021" name="Evol. Appl.">
        <title>The genome of the Pyrenean desman and the effects of bottlenecks and inbreeding on the genomic landscape of an endangered species.</title>
        <authorList>
            <person name="Escoda L."/>
            <person name="Castresana J."/>
        </authorList>
    </citation>
    <scope>NUCLEOTIDE SEQUENCE</scope>
    <source>
        <strain evidence="5">IBE-C5619</strain>
    </source>
</reference>
<dbReference type="GO" id="GO:0005794">
    <property type="term" value="C:Golgi apparatus"/>
    <property type="evidence" value="ECO:0007669"/>
    <property type="project" value="TreeGrafter"/>
</dbReference>
<dbReference type="FunFam" id="1.25.10.10:FF:000249">
    <property type="entry name" value="HEAT repeat-containing protein 5A isoform X2"/>
    <property type="match status" value="1"/>
</dbReference>
<evidence type="ECO:0000256" key="1">
    <source>
        <dbReference type="ARBA" id="ARBA00008304"/>
    </source>
</evidence>
<dbReference type="Pfam" id="PF25468">
    <property type="entry name" value="HEAT_HEATR5A"/>
    <property type="match status" value="1"/>
</dbReference>
<evidence type="ECO:0000256" key="2">
    <source>
        <dbReference type="ARBA" id="ARBA00022737"/>
    </source>
</evidence>
<dbReference type="InterPro" id="IPR016024">
    <property type="entry name" value="ARM-type_fold"/>
</dbReference>
<feature type="compositionally biased region" description="Polar residues" evidence="4">
    <location>
        <begin position="2032"/>
        <end position="2045"/>
    </location>
</feature>
<dbReference type="GO" id="GO:0005829">
    <property type="term" value="C:cytosol"/>
    <property type="evidence" value="ECO:0007669"/>
    <property type="project" value="GOC"/>
</dbReference>
<dbReference type="GO" id="GO:0016020">
    <property type="term" value="C:membrane"/>
    <property type="evidence" value="ECO:0007669"/>
    <property type="project" value="TreeGrafter"/>
</dbReference>
<comment type="caution">
    <text evidence="5">The sequence shown here is derived from an EMBL/GenBank/DDBJ whole genome shotgun (WGS) entry which is preliminary data.</text>
</comment>
<dbReference type="OrthoDB" id="192608at2759"/>
<dbReference type="Proteomes" id="UP000700334">
    <property type="component" value="Unassembled WGS sequence"/>
</dbReference>
<accession>A0A8J5ZX20</accession>
<dbReference type="PANTHER" id="PTHR21663:SF1">
    <property type="entry name" value="HEAT REPEAT-CONTAINING PROTEIN 5A"/>
    <property type="match status" value="1"/>
</dbReference>
<dbReference type="InterPro" id="IPR046837">
    <property type="entry name" value="Laa1/Sip1/HEATR5-like_HEAT"/>
</dbReference>
<feature type="region of interest" description="Disordered" evidence="4">
    <location>
        <begin position="1526"/>
        <end position="1549"/>
    </location>
</feature>
<keyword evidence="6" id="KW-1185">Reference proteome</keyword>
<dbReference type="Gene3D" id="1.25.10.10">
    <property type="entry name" value="Leucine-rich Repeat Variant"/>
    <property type="match status" value="3"/>
</dbReference>
<dbReference type="SUPFAM" id="SSF48371">
    <property type="entry name" value="ARM repeat"/>
    <property type="match status" value="3"/>
</dbReference>
<dbReference type="InterPro" id="IPR011989">
    <property type="entry name" value="ARM-like"/>
</dbReference>
<dbReference type="FunFam" id="1.25.10.10:FF:000098">
    <property type="entry name" value="HEAT repeat-containing protein 5A isoform X2"/>
    <property type="match status" value="1"/>
</dbReference>
<dbReference type="GO" id="GO:0006897">
    <property type="term" value="P:endocytosis"/>
    <property type="evidence" value="ECO:0007669"/>
    <property type="project" value="TreeGrafter"/>
</dbReference>
<evidence type="ECO:0000256" key="3">
    <source>
        <dbReference type="ARBA" id="ARBA00070811"/>
    </source>
</evidence>
<dbReference type="InterPro" id="IPR040108">
    <property type="entry name" value="Laa1/Sip1/HEATR5"/>
</dbReference>
<name>A0A8J5ZX20_GALPY</name>
<evidence type="ECO:0000313" key="5">
    <source>
        <dbReference type="EMBL" id="KAG8508712.1"/>
    </source>
</evidence>
<dbReference type="FunFam" id="1.25.10.10:FF:000262">
    <property type="entry name" value="HEAT repeat-containing protein 5B"/>
    <property type="match status" value="1"/>
</dbReference>
<dbReference type="EMBL" id="JAGFMF010012000">
    <property type="protein sequence ID" value="KAG8508712.1"/>
    <property type="molecule type" value="Genomic_DNA"/>
</dbReference>
<comment type="similarity">
    <text evidence="1">Belongs to the HEATR5 family.</text>
</comment>
<gene>
    <name evidence="5" type="ORF">J0S82_010204</name>
</gene>
<sequence length="2045" mass="223294">MELAHSLLLNEEVYNQLGEVQKAEFIFDWLRYLEKLLLATNRSDVREKQKTLVEQLLSLLNSSPGPPTRKLLAKNLSILYSIGDTFSVYETIDKCNDLIRSKDDSPSYLPTKLAAVVCLGSLYKKLGRILGNTFTDTVGNILKAMKSAESQGRYEIMLSLQNILNGLGAAATPCHRDIYKAARSCLTDRSMAVRCAAAKCLLELQNEAIFMWSTDLDSVVTLCFKSFEGSNYDVRISVSRLLGTILAKALISKHSGAAASRQSIRRVSLEEVLELLGTGFLRGSSGFLRASGDMLKGTSSVSRDVRVGVTQAYVVFVSTLGGTWFEKNFAAFLSHILNLVSQSHPKATQTQTDAICGRRCVSFILRATIGGLLGEKAQIAAAKDICQAIWKLKKVVDTTMSDGNLETRLSSIDVTASQHVLVCALQELGNLIHNLGTTAAPLLQDSSAGILDSVISVTLHPSISVRLAAAWCLHCIAVASPSYLTPLLERCLERLTVLKSSPEAVTGFSFAVAALLGAVKHCPLGIPHGKGKIIMTLAEDLLCSATQNSRLSAQRTQAGWLLITALMTLGPAVVNHHLVRVLLLWKCVFPVAPKDLETEKSRGDSFTWQVTLEGRAGALCAIKSFVSHCNDLLTEEVIQHLLPPLPCAVDLLTQLSSILKTYGSPLKMPSVVYRQRLYELLILLPPETYEGNLCTILKELAADLTTPDTQVAASTFLLPSLCHQDDLMILSPLLQETDHRFIEEQLLLGNGVTCGSLEYDPYSIFEKDVEGDSVPKPLPPTLSVISSAVKLFGIVCAHVGETQRLLTLEQLLDSIKHAKGTRQQVIQLYVVSSVSSFLKYVAGSKRNLGPEEMRRPILALVVGALESSNPLLRCTAAEAWARLAQVVDDGTFTASLAQVSFDKLKSARDVVTRTGHSLALGSLYRYLGGISSSQHLSSCVGILYTLSQDNTSPDVQTWALHSLSLIIDSAGPLYYAHVELTLSLIIKLLLNVPPTHAEVHQTLGRCLNALITTLGPELQGNSTSVSTLRTSCLLGCAVMQDNSDCLVQAQAISCLQQLHMFAPRHVNLSSLVSCLCVNLCSPYLLLRRAVLACLRQLVQREAPEVSEHAVMLAKNYREELALDANIREVGLEGALLTLLDKETDQKLCCDIKETLNHMLTSMAVDKLSFWLKLCKDVLAASADFSTVTCVDTMQEEEGDKGDDASVLTTRNDDRFHPFTNPRWATRVFAAECVCRIINQCENANSAHFDIGLAQEMKKRDSRNDFLVLHLADLIRMAFMAATDHSDQLRLSGLEMLLVVIRRFAAISEPEFPGHVILEQYQANVGAALRPAFTSETPPNVTAKACQVCSAWIASGVVSDHNDLRRVHQLLASSLTKIQAGKEALSHIYNESASTMEILAVLKAWAEVYVIAVEKYKNHKQPLKATTCSEESVRNGSYSSDGLLDLVHTDLGTLSRLWLAALQDFALLTLPSEFSSQLPVEGGAFYTAETSENAKLHYYNSWAFILHATALWLTSTDFVVADSDEGASNLSRPVTPTSMCQGSSSGATVKSPEDVYTDRFHLILGISVEFLCSLRSDATMESIAACLHALQALLDVPWPRSKIGSDQDLGIELMNVLHRVILTRESPSIQLASLEVVRQIICAAQEHVKEKRRSAEVDDGAAEKETLPEFGEGKDTGGLVPGKSLVFATLELCVCILVRQLPELNPKLTGSPGLKATKPQMLSEDGSRLVSAALVILSELPAVCSPEGSISILPTILYLTIGVLRETAVRLPGGQLSSTVAASLQALKGILSSPMARAEKSHSAWTDLLRSALTTILDCWDSDKTYQELDEVSLLTAITVFMLSASPEVTTIPCLQKRCIEKFKATLEMKDPMVQIKTYQLLLSIFQYPNPAVSYPYIHSLVSSIVEKLQEIDKRKPEDITELQIFQEGIKVLEALVAIAEEQHRAQLVACLLPILISFLLDENTLGSATSIMRNLHDFALQNLMQIGPQYSSVFKSVMASSPALKARLEAAIKGNQESVKVKIPTSKHTKNPGKNSSIQLKTNFL</sequence>
<feature type="region of interest" description="Disordered" evidence="4">
    <location>
        <begin position="1652"/>
        <end position="1674"/>
    </location>
</feature>
<feature type="compositionally biased region" description="Polar residues" evidence="4">
    <location>
        <begin position="1526"/>
        <end position="1547"/>
    </location>
</feature>
<keyword evidence="2" id="KW-0677">Repeat</keyword>
<dbReference type="PANTHER" id="PTHR21663">
    <property type="entry name" value="HYPOTHETICAL HEAT DOMAIN-CONTAINING"/>
    <property type="match status" value="1"/>
</dbReference>
<dbReference type="GO" id="GO:0030139">
    <property type="term" value="C:endocytic vesicle"/>
    <property type="evidence" value="ECO:0007669"/>
    <property type="project" value="TreeGrafter"/>
</dbReference>